<dbReference type="SUPFAM" id="SSF56112">
    <property type="entry name" value="Protein kinase-like (PK-like)"/>
    <property type="match status" value="1"/>
</dbReference>
<dbReference type="PROSITE" id="PS00108">
    <property type="entry name" value="PROTEIN_KINASE_ST"/>
    <property type="match status" value="1"/>
</dbReference>
<feature type="compositionally biased region" description="Low complexity" evidence="1">
    <location>
        <begin position="17"/>
        <end position="35"/>
    </location>
</feature>
<evidence type="ECO:0000313" key="4">
    <source>
        <dbReference type="Proteomes" id="UP001497383"/>
    </source>
</evidence>
<dbReference type="PROSITE" id="PS50011">
    <property type="entry name" value="PROTEIN_KINASE_DOM"/>
    <property type="match status" value="1"/>
</dbReference>
<keyword evidence="4" id="KW-1185">Reference proteome</keyword>
<dbReference type="InterPro" id="IPR008271">
    <property type="entry name" value="Ser/Thr_kinase_AS"/>
</dbReference>
<feature type="compositionally biased region" description="Gly residues" evidence="1">
    <location>
        <begin position="604"/>
        <end position="621"/>
    </location>
</feature>
<dbReference type="InterPro" id="IPR011009">
    <property type="entry name" value="Kinase-like_dom_sf"/>
</dbReference>
<feature type="compositionally biased region" description="Basic and acidic residues" evidence="1">
    <location>
        <begin position="42"/>
        <end position="68"/>
    </location>
</feature>
<sequence>MGLFGFHKRSSSKDSASEILSSQSSSKSIRSSSPKAKIKSILHKEKEKDKEKEREVEEDRESGIDARLENLNISPESAAATSKHDGERVHHVNQYGKRVSTMVERDDDDDDDDDYDYDYDYDDGDDDEDLTSQGESDSGSNSTSSSLAVDHLHPIKPKYDGTHHYLGEQLSTIMGYCGLKWDSGHAIEQAIKESKKTYSLLSKNTMIRKTSKSCHDSESVIGRYQIEFIQKMSLKLEELMSGRNWAALATEKSLYQRYGVVQAVIGKGSYGVIKLIEPDVRNPSSREDIKFSKKPLYAVKELKRRKDENNDKYIQRVLSEFVISSTLNNRHMVETVDLMGTEAVSELKISQVMRCSKGGDLFSYMLTGSSVDGHPVTKMSLFEVDCLAKQIAKGVRYMHAHGVSHCDLKLENILLNYEAENHHSCDGRMLVKLSDFGKSFVFKTELDPSEQMLTGRKGLIGSEPYIPPEEFACVETSRSYSSVKKDCWALGIVILVLLNLRRHCYTAAKRLSSNNTADSLSESDGYGSGFLWRSTELKSGSKRKKLVYKDKVFEEYAEKRLMADYNATTKDWLIKRRATFSPIDSICQLLPSRSSAFDDTVGSGKAGNNGGGGNGGGGGSGSWDNDDEAHELDELRVMVLYKLLDIDPTTRMSAEEFLKSDWMTATEACYG</sequence>
<name>A0ABP0ZDR8_9ASCO</name>
<dbReference type="InterPro" id="IPR000719">
    <property type="entry name" value="Prot_kinase_dom"/>
</dbReference>
<evidence type="ECO:0000313" key="3">
    <source>
        <dbReference type="EMBL" id="CAK9435911.1"/>
    </source>
</evidence>
<feature type="compositionally biased region" description="Acidic residues" evidence="1">
    <location>
        <begin position="105"/>
        <end position="130"/>
    </location>
</feature>
<gene>
    <name evidence="3" type="ORF">LODBEIA_P05360</name>
</gene>
<dbReference type="RefSeq" id="XP_066827474.1">
    <property type="nucleotide sequence ID" value="XM_066975683.1"/>
</dbReference>
<dbReference type="Proteomes" id="UP001497383">
    <property type="component" value="Chromosome 1"/>
</dbReference>
<dbReference type="GeneID" id="92205732"/>
<dbReference type="EMBL" id="OZ022405">
    <property type="protein sequence ID" value="CAK9435911.1"/>
    <property type="molecule type" value="Genomic_DNA"/>
</dbReference>
<evidence type="ECO:0000259" key="2">
    <source>
        <dbReference type="PROSITE" id="PS50011"/>
    </source>
</evidence>
<proteinExistence type="predicted"/>
<dbReference type="Gene3D" id="1.10.510.10">
    <property type="entry name" value="Transferase(Phosphotransferase) domain 1"/>
    <property type="match status" value="1"/>
</dbReference>
<protein>
    <recommendedName>
        <fullName evidence="2">Protein kinase domain-containing protein</fullName>
    </recommendedName>
</protein>
<dbReference type="SMART" id="SM00220">
    <property type="entry name" value="S_TKc"/>
    <property type="match status" value="1"/>
</dbReference>
<dbReference type="Gene3D" id="3.30.200.20">
    <property type="entry name" value="Phosphorylase Kinase, domain 1"/>
    <property type="match status" value="1"/>
</dbReference>
<organism evidence="3 4">
    <name type="scientific">Lodderomyces beijingensis</name>
    <dbReference type="NCBI Taxonomy" id="1775926"/>
    <lineage>
        <taxon>Eukaryota</taxon>
        <taxon>Fungi</taxon>
        <taxon>Dikarya</taxon>
        <taxon>Ascomycota</taxon>
        <taxon>Saccharomycotina</taxon>
        <taxon>Pichiomycetes</taxon>
        <taxon>Debaryomycetaceae</taxon>
        <taxon>Candida/Lodderomyces clade</taxon>
        <taxon>Lodderomyces</taxon>
    </lineage>
</organism>
<dbReference type="PANTHER" id="PTHR44167">
    <property type="entry name" value="OVARIAN-SPECIFIC SERINE/THREONINE-PROTEIN KINASE LOK-RELATED"/>
    <property type="match status" value="1"/>
</dbReference>
<feature type="compositionally biased region" description="Low complexity" evidence="1">
    <location>
        <begin position="132"/>
        <end position="146"/>
    </location>
</feature>
<dbReference type="Pfam" id="PF00069">
    <property type="entry name" value="Pkinase"/>
    <property type="match status" value="1"/>
</dbReference>
<dbReference type="PANTHER" id="PTHR44167:SF24">
    <property type="entry name" value="SERINE_THREONINE-PROTEIN KINASE CHK2"/>
    <property type="match status" value="1"/>
</dbReference>
<feature type="region of interest" description="Disordered" evidence="1">
    <location>
        <begin position="1"/>
        <end position="147"/>
    </location>
</feature>
<accession>A0ABP0ZDR8</accession>
<reference evidence="3 4" key="1">
    <citation type="submission" date="2024-03" db="EMBL/GenBank/DDBJ databases">
        <authorList>
            <person name="Brejova B."/>
        </authorList>
    </citation>
    <scope>NUCLEOTIDE SEQUENCE [LARGE SCALE GENOMIC DNA]</scope>
    <source>
        <strain evidence="3 4">CBS 14171</strain>
    </source>
</reference>
<feature type="region of interest" description="Disordered" evidence="1">
    <location>
        <begin position="598"/>
        <end position="627"/>
    </location>
</feature>
<feature type="compositionally biased region" description="Basic residues" evidence="1">
    <location>
        <begin position="1"/>
        <end position="10"/>
    </location>
</feature>
<evidence type="ECO:0000256" key="1">
    <source>
        <dbReference type="SAM" id="MobiDB-lite"/>
    </source>
</evidence>
<feature type="domain" description="Protein kinase" evidence="2">
    <location>
        <begin position="259"/>
        <end position="663"/>
    </location>
</feature>